<protein>
    <submittedName>
        <fullName evidence="1">5506_t:CDS:1</fullName>
    </submittedName>
</protein>
<reference evidence="1" key="1">
    <citation type="submission" date="2021-06" db="EMBL/GenBank/DDBJ databases">
        <authorList>
            <person name="Kallberg Y."/>
            <person name="Tangrot J."/>
            <person name="Rosling A."/>
        </authorList>
    </citation>
    <scope>NUCLEOTIDE SEQUENCE</scope>
    <source>
        <strain evidence="1">MA461A</strain>
    </source>
</reference>
<proteinExistence type="predicted"/>
<dbReference type="EMBL" id="CAJVQC010054591">
    <property type="protein sequence ID" value="CAG8794358.1"/>
    <property type="molecule type" value="Genomic_DNA"/>
</dbReference>
<evidence type="ECO:0000313" key="2">
    <source>
        <dbReference type="Proteomes" id="UP000789920"/>
    </source>
</evidence>
<feature type="non-terminal residue" evidence="1">
    <location>
        <position position="1"/>
    </location>
</feature>
<accession>A0ACA9RH91</accession>
<gene>
    <name evidence="1" type="ORF">RPERSI_LOCUS19746</name>
</gene>
<keyword evidence="2" id="KW-1185">Reference proteome</keyword>
<feature type="non-terminal residue" evidence="1">
    <location>
        <position position="513"/>
    </location>
</feature>
<dbReference type="Proteomes" id="UP000789920">
    <property type="component" value="Unassembled WGS sequence"/>
</dbReference>
<evidence type="ECO:0000313" key="1">
    <source>
        <dbReference type="EMBL" id="CAG8794358.1"/>
    </source>
</evidence>
<organism evidence="1 2">
    <name type="scientific">Racocetra persica</name>
    <dbReference type="NCBI Taxonomy" id="160502"/>
    <lineage>
        <taxon>Eukaryota</taxon>
        <taxon>Fungi</taxon>
        <taxon>Fungi incertae sedis</taxon>
        <taxon>Mucoromycota</taxon>
        <taxon>Glomeromycotina</taxon>
        <taxon>Glomeromycetes</taxon>
        <taxon>Diversisporales</taxon>
        <taxon>Gigasporaceae</taxon>
        <taxon>Racocetra</taxon>
    </lineage>
</organism>
<comment type="caution">
    <text evidence="1">The sequence shown here is derived from an EMBL/GenBank/DDBJ whole genome shotgun (WGS) entry which is preliminary data.</text>
</comment>
<sequence length="513" mass="58753">MGTDIIIFWKEEETINDPFLRILQDPSEILQASPRLKVINDALKNNNLDSSIATLFQTLLEKTYEPLRRILAIAFLKEFVYGMWDLTLQDDYTLPISFIGIIDVCEFDGDVLFEEINNFMNIDNPLIYSLKVYFLRELRHKGLSIDDIKRFCVAHINKFPWLSTFKWNDKELYSIGDKAPLQAFIRQLQNINAFRARVALIGLIIIRLHVVRASRKWEVPENQAADLLKVIDTMNNLSVGYKQTVKRILSNDQSLIRLDNTIDNSNLFLKSVIAHSIVSNIESLSSVVTGSGGPISRQPMETIIYPECENNTIYEVNHLSVTVPIKPKDQPGYIGEHVNNSTNHSVRSMSPFSYRILHLIVHALIGSSAHSPATLTFLCRHNQIANNTEHYCLGHIIDDWIVLRRILNCSDVSLVLLFHSLLTKMTQTPLPVSTLKTSVEREDWETQFTRNYVFPLIESVTETVTSFRTALAAASAGQGNNTNITESEIDQIRMIDEEYRFSKLPRLWRKIDE</sequence>
<name>A0ACA9RH91_9GLOM</name>